<dbReference type="AlphaFoldDB" id="Q7V5P8"/>
<dbReference type="KEGG" id="pmt:PMT_1500"/>
<reference evidence="1 2" key="1">
    <citation type="journal article" date="2003" name="Nature">
        <title>Genome divergence in two Prochlorococcus ecotypes reflects oceanic niche differentiation.</title>
        <authorList>
            <person name="Rocap G."/>
            <person name="Larimer F.W."/>
            <person name="Lamerdin J.E."/>
            <person name="Malfatti S."/>
            <person name="Chain P."/>
            <person name="Ahlgren N.A."/>
            <person name="Arellano A."/>
            <person name="Coleman M."/>
            <person name="Hauser L."/>
            <person name="Hess W.R."/>
            <person name="Johnson Z.I."/>
            <person name="Land M.L."/>
            <person name="Lindell D."/>
            <person name="Post A.F."/>
            <person name="Regala W."/>
            <person name="Shah M."/>
            <person name="Shaw S.L."/>
            <person name="Steglich C."/>
            <person name="Sullivan M.B."/>
            <person name="Ting C.S."/>
            <person name="Tolonen A."/>
            <person name="Webb E.A."/>
            <person name="Zinser E.R."/>
            <person name="Chisholm S.W."/>
        </authorList>
    </citation>
    <scope>NUCLEOTIDE SEQUENCE [LARGE SCALE GENOMIC DNA]</scope>
    <source>
        <strain evidence="2">MIT 9313</strain>
    </source>
</reference>
<dbReference type="Proteomes" id="UP000001423">
    <property type="component" value="Chromosome"/>
</dbReference>
<sequence length="74" mass="8386">MSLPMKWMPQQTVRFRIRQDGRVEESVEGVVGEACRLLTERIEESIGVVEQSTPTAEAFLRPQDQSQSIPAELL</sequence>
<accession>Q7V5P8</accession>
<evidence type="ECO:0000313" key="2">
    <source>
        <dbReference type="Proteomes" id="UP000001423"/>
    </source>
</evidence>
<organism evidence="1 2">
    <name type="scientific">Prochlorococcus marinus (strain MIT 9313)</name>
    <dbReference type="NCBI Taxonomy" id="74547"/>
    <lineage>
        <taxon>Bacteria</taxon>
        <taxon>Bacillati</taxon>
        <taxon>Cyanobacteriota</taxon>
        <taxon>Cyanophyceae</taxon>
        <taxon>Synechococcales</taxon>
        <taxon>Prochlorococcaceae</taxon>
        <taxon>Prochlorococcus</taxon>
    </lineage>
</organism>
<gene>
    <name evidence="1" type="ordered locus">PMT_1500</name>
</gene>
<protein>
    <recommendedName>
        <fullName evidence="3">DUF2997 domain-containing protein</fullName>
    </recommendedName>
</protein>
<evidence type="ECO:0008006" key="3">
    <source>
        <dbReference type="Google" id="ProtNLM"/>
    </source>
</evidence>
<dbReference type="Pfam" id="PF11211">
    <property type="entry name" value="DUF2997"/>
    <property type="match status" value="1"/>
</dbReference>
<dbReference type="eggNOG" id="ENOG5030RHM">
    <property type="taxonomic scope" value="Bacteria"/>
</dbReference>
<evidence type="ECO:0000313" key="1">
    <source>
        <dbReference type="EMBL" id="CAE21675.1"/>
    </source>
</evidence>
<dbReference type="InterPro" id="IPR021375">
    <property type="entry name" value="DUF2997"/>
</dbReference>
<dbReference type="EMBL" id="BX548175">
    <property type="protein sequence ID" value="CAE21675.1"/>
    <property type="molecule type" value="Genomic_DNA"/>
</dbReference>
<proteinExistence type="predicted"/>
<name>Q7V5P8_PROMM</name>
<keyword evidence="2" id="KW-1185">Reference proteome</keyword>
<dbReference type="HOGENOM" id="CLU_180396_3_1_3"/>